<protein>
    <submittedName>
        <fullName evidence="2">Glucuronosyltransferase</fullName>
    </submittedName>
</protein>
<dbReference type="Proteomes" id="UP000237665">
    <property type="component" value="Chromosome 1"/>
</dbReference>
<dbReference type="SUPFAM" id="SSF53448">
    <property type="entry name" value="Nucleotide-diphospho-sugar transferases"/>
    <property type="match status" value="1"/>
</dbReference>
<evidence type="ECO:0000313" key="3">
    <source>
        <dbReference type="Proteomes" id="UP000237665"/>
    </source>
</evidence>
<dbReference type="PANTHER" id="PTHR43685:SF2">
    <property type="entry name" value="GLYCOSYLTRANSFERASE 2-LIKE DOMAIN-CONTAINING PROTEIN"/>
    <property type="match status" value="1"/>
</dbReference>
<accession>A0ABM6SB05</accession>
<dbReference type="RefSeq" id="WP_080256875.1">
    <property type="nucleotide sequence ID" value="NZ_CP014134.1"/>
</dbReference>
<reference evidence="3" key="1">
    <citation type="submission" date="2017-12" db="EMBL/GenBank/DDBJ databases">
        <title>FDA dAtabase for Regulatory Grade micrObial Sequences (FDA-ARGOS): Supporting development and validation of Infectious Disease Dx tests.</title>
        <authorList>
            <person name="Hoffmann M."/>
            <person name="Allard M."/>
            <person name="Evans P."/>
            <person name="Brown E."/>
            <person name="Tallon L.J."/>
            <person name="Sadzewicz L."/>
            <person name="Sengamalay N."/>
            <person name="Ott S."/>
            <person name="Godinez A."/>
            <person name="Nagaraj S."/>
            <person name="Vavikolanu K."/>
            <person name="Aluvathingal J."/>
            <person name="Nadendla S."/>
            <person name="Hobson J."/>
            <person name="Sichtig H."/>
        </authorList>
    </citation>
    <scope>NUCLEOTIDE SEQUENCE [LARGE SCALE GENOMIC DNA]</scope>
    <source>
        <strain evidence="3">LMG 3418</strain>
    </source>
</reference>
<dbReference type="EMBL" id="CP014134">
    <property type="protein sequence ID" value="AVH27249.1"/>
    <property type="molecule type" value="Genomic_DNA"/>
</dbReference>
<evidence type="ECO:0000313" key="2">
    <source>
        <dbReference type="EMBL" id="AVH27249.1"/>
    </source>
</evidence>
<dbReference type="InterPro" id="IPR029044">
    <property type="entry name" value="Nucleotide-diphossugar_trans"/>
</dbReference>
<dbReference type="InterPro" id="IPR050834">
    <property type="entry name" value="Glycosyltransf_2"/>
</dbReference>
<dbReference type="Gene3D" id="3.90.550.10">
    <property type="entry name" value="Spore Coat Polysaccharide Biosynthesis Protein SpsA, Chain A"/>
    <property type="match status" value="1"/>
</dbReference>
<proteinExistence type="predicted"/>
<dbReference type="CDD" id="cd00761">
    <property type="entry name" value="Glyco_tranf_GTA_type"/>
    <property type="match status" value="1"/>
</dbReference>
<feature type="domain" description="Glycosyltransferase 2-like" evidence="1">
    <location>
        <begin position="8"/>
        <end position="166"/>
    </location>
</feature>
<sequence length="283" mass="32698">MMKKCEISVYIPTHRRVTLLRRAVESVLNQKFSNFEVIVINDGSDPDTISYLKEISEKDNRVVYRSYSESKGACFARNLALSLARGTYITGLDDDDYFSEDRLEKLYEVRALLDQYSFISTATHFFDDDGRDGGLGFNSKTIITAKTLKKYNAVGNQVFSLTSRFRKLNGFDNGLSAWQDYDMWLRLVNKFGDGINTKDITYHMDISDRSDRISLSRRKVDGIAKFIEKHNSGLGVLFKARYNAMISHIGFEAKIEPDFLNKVFYYIFKIYYMIKSSKGLYEK</sequence>
<organism evidence="2 3">
    <name type="scientific">Vibrio diabolicus</name>
    <dbReference type="NCBI Taxonomy" id="50719"/>
    <lineage>
        <taxon>Bacteria</taxon>
        <taxon>Pseudomonadati</taxon>
        <taxon>Pseudomonadota</taxon>
        <taxon>Gammaproteobacteria</taxon>
        <taxon>Vibrionales</taxon>
        <taxon>Vibrionaceae</taxon>
        <taxon>Vibrio</taxon>
        <taxon>Vibrio diabolicus subgroup</taxon>
    </lineage>
</organism>
<evidence type="ECO:0000259" key="1">
    <source>
        <dbReference type="Pfam" id="PF00535"/>
    </source>
</evidence>
<dbReference type="InterPro" id="IPR001173">
    <property type="entry name" value="Glyco_trans_2-like"/>
</dbReference>
<name>A0ABM6SB05_9VIBR</name>
<keyword evidence="3" id="KW-1185">Reference proteome</keyword>
<gene>
    <name evidence="2" type="ORF">AL468_08545</name>
</gene>
<dbReference type="PANTHER" id="PTHR43685">
    <property type="entry name" value="GLYCOSYLTRANSFERASE"/>
    <property type="match status" value="1"/>
</dbReference>
<dbReference type="Pfam" id="PF00535">
    <property type="entry name" value="Glycos_transf_2"/>
    <property type="match status" value="1"/>
</dbReference>